<name>A1C9Q6_ASPCL</name>
<dbReference type="GeneID" id="4706260"/>
<proteinExistence type="predicted"/>
<sequence length="96" mass="10427">MTAAANVIRLGTIFIRLVATICTGRGHRHSLHDSGKPVDRTALTILLAHGSEPPIFLKYFPGARQLWQLGRTKIGSQDGTKIPSYEALVHSARGLP</sequence>
<feature type="chain" id="PRO_5002632982" description="Secreted protein" evidence="1">
    <location>
        <begin position="21"/>
        <end position="96"/>
    </location>
</feature>
<dbReference type="VEuPathDB" id="FungiDB:ACLA_008940"/>
<evidence type="ECO:0008006" key="4">
    <source>
        <dbReference type="Google" id="ProtNLM"/>
    </source>
</evidence>
<dbReference type="KEGG" id="act:ACLA_008940"/>
<dbReference type="AlphaFoldDB" id="A1C9Q6"/>
<dbReference type="HOGENOM" id="CLU_2359297_0_0_1"/>
<evidence type="ECO:0000313" key="3">
    <source>
        <dbReference type="Proteomes" id="UP000006701"/>
    </source>
</evidence>
<dbReference type="EMBL" id="DS027049">
    <property type="protein sequence ID" value="EAW12474.1"/>
    <property type="molecule type" value="Genomic_DNA"/>
</dbReference>
<keyword evidence="1" id="KW-0732">Signal</keyword>
<organism evidence="2 3">
    <name type="scientific">Aspergillus clavatus (strain ATCC 1007 / CBS 513.65 / DSM 816 / NCTC 3887 / NRRL 1 / QM 1276 / 107)</name>
    <dbReference type="NCBI Taxonomy" id="344612"/>
    <lineage>
        <taxon>Eukaryota</taxon>
        <taxon>Fungi</taxon>
        <taxon>Dikarya</taxon>
        <taxon>Ascomycota</taxon>
        <taxon>Pezizomycotina</taxon>
        <taxon>Eurotiomycetes</taxon>
        <taxon>Eurotiomycetidae</taxon>
        <taxon>Eurotiales</taxon>
        <taxon>Aspergillaceae</taxon>
        <taxon>Aspergillus</taxon>
        <taxon>Aspergillus subgen. Fumigati</taxon>
    </lineage>
</organism>
<gene>
    <name evidence="2" type="ORF">ACLA_008940</name>
</gene>
<protein>
    <recommendedName>
        <fullName evidence="4">Secreted protein</fullName>
    </recommendedName>
</protein>
<accession>A1C9Q6</accession>
<keyword evidence="3" id="KW-1185">Reference proteome</keyword>
<evidence type="ECO:0000256" key="1">
    <source>
        <dbReference type="SAM" id="SignalP"/>
    </source>
</evidence>
<dbReference type="Proteomes" id="UP000006701">
    <property type="component" value="Unassembled WGS sequence"/>
</dbReference>
<feature type="signal peptide" evidence="1">
    <location>
        <begin position="1"/>
        <end position="20"/>
    </location>
</feature>
<reference evidence="2 3" key="1">
    <citation type="journal article" date="2008" name="PLoS Genet.">
        <title>Genomic islands in the pathogenic filamentous fungus Aspergillus fumigatus.</title>
        <authorList>
            <person name="Fedorova N.D."/>
            <person name="Khaldi N."/>
            <person name="Joardar V.S."/>
            <person name="Maiti R."/>
            <person name="Amedeo P."/>
            <person name="Anderson M.J."/>
            <person name="Crabtree J."/>
            <person name="Silva J.C."/>
            <person name="Badger J.H."/>
            <person name="Albarraq A."/>
            <person name="Angiuoli S."/>
            <person name="Bussey H."/>
            <person name="Bowyer P."/>
            <person name="Cotty P.J."/>
            <person name="Dyer P.S."/>
            <person name="Egan A."/>
            <person name="Galens K."/>
            <person name="Fraser-Liggett C.M."/>
            <person name="Haas B.J."/>
            <person name="Inman J.M."/>
            <person name="Kent R."/>
            <person name="Lemieux S."/>
            <person name="Malavazi I."/>
            <person name="Orvis J."/>
            <person name="Roemer T."/>
            <person name="Ronning C.M."/>
            <person name="Sundaram J.P."/>
            <person name="Sutton G."/>
            <person name="Turner G."/>
            <person name="Venter J.C."/>
            <person name="White O.R."/>
            <person name="Whitty B.R."/>
            <person name="Youngman P."/>
            <person name="Wolfe K.H."/>
            <person name="Goldman G.H."/>
            <person name="Wortman J.R."/>
            <person name="Jiang B."/>
            <person name="Denning D.W."/>
            <person name="Nierman W.C."/>
        </authorList>
    </citation>
    <scope>NUCLEOTIDE SEQUENCE [LARGE SCALE GENOMIC DNA]</scope>
    <source>
        <strain evidence="3">ATCC 1007 / CBS 513.65 / DSM 816 / NCTC 3887 / NRRL 1</strain>
    </source>
</reference>
<evidence type="ECO:0000313" key="2">
    <source>
        <dbReference type="EMBL" id="EAW12474.1"/>
    </source>
</evidence>
<dbReference type="RefSeq" id="XP_001273900.1">
    <property type="nucleotide sequence ID" value="XM_001273899.1"/>
</dbReference>